<dbReference type="STRING" id="330734.ABA45_08755"/>
<feature type="compositionally biased region" description="Basic and acidic residues" evidence="1">
    <location>
        <begin position="163"/>
        <end position="179"/>
    </location>
</feature>
<evidence type="ECO:0000313" key="3">
    <source>
        <dbReference type="EMBL" id="AKO52497.1"/>
    </source>
</evidence>
<feature type="compositionally biased region" description="Polar residues" evidence="1">
    <location>
        <begin position="63"/>
        <end position="72"/>
    </location>
</feature>
<organism evidence="3 4">
    <name type="scientific">Marinobacter psychrophilus</name>
    <dbReference type="NCBI Taxonomy" id="330734"/>
    <lineage>
        <taxon>Bacteria</taxon>
        <taxon>Pseudomonadati</taxon>
        <taxon>Pseudomonadota</taxon>
        <taxon>Gammaproteobacteria</taxon>
        <taxon>Pseudomonadales</taxon>
        <taxon>Marinobacteraceae</taxon>
        <taxon>Marinobacter</taxon>
    </lineage>
</organism>
<name>A0A0H4IBR6_9GAMM</name>
<dbReference type="PATRIC" id="fig|330734.3.peg.1835"/>
<keyword evidence="2" id="KW-0812">Transmembrane</keyword>
<dbReference type="EMBL" id="CP011494">
    <property type="protein sequence ID" value="AKO52497.1"/>
    <property type="molecule type" value="Genomic_DNA"/>
</dbReference>
<keyword evidence="2" id="KW-1133">Transmembrane helix</keyword>
<dbReference type="AlphaFoldDB" id="A0A0H4IBR6"/>
<dbReference type="RefSeq" id="WP_048385405.1">
    <property type="nucleotide sequence ID" value="NZ_CP011494.1"/>
</dbReference>
<accession>A0A0H4IBR6</accession>
<reference evidence="3 4" key="1">
    <citation type="submission" date="2015-05" db="EMBL/GenBank/DDBJ databases">
        <title>Complete genome of Marinobacter psychrophilus strain 20041T isolated from sea-ice of the Canadian Basin.</title>
        <authorList>
            <person name="Song L."/>
            <person name="Ren L."/>
            <person name="Yu Y."/>
            <person name="Wang X."/>
        </authorList>
    </citation>
    <scope>NUCLEOTIDE SEQUENCE [LARGE SCALE GENOMIC DNA]</scope>
    <source>
        <strain evidence="3 4">20041</strain>
    </source>
</reference>
<evidence type="ECO:0000256" key="2">
    <source>
        <dbReference type="SAM" id="Phobius"/>
    </source>
</evidence>
<feature type="transmembrane region" description="Helical" evidence="2">
    <location>
        <begin position="200"/>
        <end position="221"/>
    </location>
</feature>
<evidence type="ECO:0000256" key="1">
    <source>
        <dbReference type="SAM" id="MobiDB-lite"/>
    </source>
</evidence>
<gene>
    <name evidence="3" type="ORF">ABA45_08755</name>
</gene>
<dbReference type="Proteomes" id="UP000036406">
    <property type="component" value="Chromosome"/>
</dbReference>
<feature type="region of interest" description="Disordered" evidence="1">
    <location>
        <begin position="43"/>
        <end position="80"/>
    </location>
</feature>
<keyword evidence="4" id="KW-1185">Reference proteome</keyword>
<keyword evidence="2" id="KW-0472">Membrane</keyword>
<sequence>MNCWDLLGIEPTSDRQRVEQAYQQQLKFANSDEAQHLEQAFREATDAASEAPNIEAKKPPNAIDTQLEQGPDQSKELDAHSAQVAREVVIQIKALLNDSIRAENVDVWKAILCEPPADQPVLRADIAGRLESQLRPMAENGVFPASVTAFLGDWFEWPSLRKAESNHGKERQRDERNYPEPEMMGEEDEQNEQPPQSVNFWPAVIGWIIGLAILTSLFGGMGGG</sequence>
<evidence type="ECO:0000313" key="4">
    <source>
        <dbReference type="Proteomes" id="UP000036406"/>
    </source>
</evidence>
<proteinExistence type="predicted"/>
<protein>
    <submittedName>
        <fullName evidence="3">Molecular chaperone DnaJ</fullName>
    </submittedName>
</protein>
<dbReference type="KEGG" id="mpq:ABA45_08755"/>
<feature type="region of interest" description="Disordered" evidence="1">
    <location>
        <begin position="163"/>
        <end position="196"/>
    </location>
</feature>